<dbReference type="AlphaFoldDB" id="A0A510IBR8"/>
<dbReference type="RefSeq" id="WP_138954648.1">
    <property type="nucleotide sequence ID" value="NZ_AP019799.1"/>
</dbReference>
<proteinExistence type="predicted"/>
<dbReference type="PROSITE" id="PS51257">
    <property type="entry name" value="PROKAR_LIPOPROTEIN"/>
    <property type="match status" value="1"/>
</dbReference>
<organism evidence="1 2">
    <name type="scientific">Vibrio rotiferianus</name>
    <dbReference type="NCBI Taxonomy" id="190895"/>
    <lineage>
        <taxon>Bacteria</taxon>
        <taxon>Pseudomonadati</taxon>
        <taxon>Pseudomonadota</taxon>
        <taxon>Gammaproteobacteria</taxon>
        <taxon>Vibrionales</taxon>
        <taxon>Vibrionaceae</taxon>
        <taxon>Vibrio</taxon>
    </lineage>
</organism>
<sequence>MKRYFALNTILLLAACGGGDSGGSSTPPTAPTPVKAPTMHELEVPDGYDYNPVVKGAFSVDISNYSTKRAHLTIYTNFKSDGSDRYIADYNSVIASASLNQGATKLRYSTSDSQGQLLVEIWLLDQTQPLQKVITKEETNWVL</sequence>
<gene>
    <name evidence="1" type="ORF">VroAM7_35340</name>
</gene>
<evidence type="ECO:0008006" key="3">
    <source>
        <dbReference type="Google" id="ProtNLM"/>
    </source>
</evidence>
<accession>A0A510IBR8</accession>
<dbReference type="EMBL" id="AP019799">
    <property type="protein sequence ID" value="BBL90881.1"/>
    <property type="molecule type" value="Genomic_DNA"/>
</dbReference>
<dbReference type="Proteomes" id="UP000315115">
    <property type="component" value="Chromosome 2"/>
</dbReference>
<evidence type="ECO:0000313" key="1">
    <source>
        <dbReference type="EMBL" id="BBL90881.1"/>
    </source>
</evidence>
<reference evidence="2" key="1">
    <citation type="submission" date="2019-07" db="EMBL/GenBank/DDBJ databases">
        <title>Complete Genome Sequences of Vibrion rotiferianus strain AM7.</title>
        <authorList>
            <person name="Miyazaki K."/>
            <person name="Wiseschart A."/>
            <person name="Pootanakit K."/>
            <person name="Ishimori K."/>
            <person name="Kitahara K."/>
        </authorList>
    </citation>
    <scope>NUCLEOTIDE SEQUENCE [LARGE SCALE GENOMIC DNA]</scope>
    <source>
        <strain evidence="2">AM7</strain>
    </source>
</reference>
<evidence type="ECO:0000313" key="2">
    <source>
        <dbReference type="Proteomes" id="UP000315115"/>
    </source>
</evidence>
<name>A0A510IBR8_9VIBR</name>
<protein>
    <recommendedName>
        <fullName evidence="3">Lipoprotein</fullName>
    </recommendedName>
</protein>